<protein>
    <recommendedName>
        <fullName evidence="10">Peptidase S54 rhomboid domain-containing protein</fullName>
    </recommendedName>
</protein>
<comment type="similarity">
    <text evidence="2">Belongs to the peptidase S54 family.</text>
</comment>
<keyword evidence="3" id="KW-0645">Protease</keyword>
<evidence type="ECO:0000256" key="7">
    <source>
        <dbReference type="ARBA" id="ARBA00023136"/>
    </source>
</evidence>
<name>H3GBK9_PHYRM</name>
<dbReference type="SMART" id="SM00855">
    <property type="entry name" value="PGAM"/>
    <property type="match status" value="1"/>
</dbReference>
<dbReference type="STRING" id="164328.H3GBK9"/>
<evidence type="ECO:0000256" key="3">
    <source>
        <dbReference type="ARBA" id="ARBA00022670"/>
    </source>
</evidence>
<dbReference type="GO" id="GO:0005737">
    <property type="term" value="C:cytoplasm"/>
    <property type="evidence" value="ECO:0000318"/>
    <property type="project" value="GO_Central"/>
</dbReference>
<evidence type="ECO:0000313" key="11">
    <source>
        <dbReference type="EnsemblProtists" id="Phyra72687"/>
    </source>
</evidence>
<dbReference type="AlphaFoldDB" id="H3GBK9"/>
<dbReference type="VEuPathDB" id="FungiDB:KRP23_8748"/>
<keyword evidence="12" id="KW-1185">Reference proteome</keyword>
<evidence type="ECO:0000256" key="8">
    <source>
        <dbReference type="SAM" id="MobiDB-lite"/>
    </source>
</evidence>
<dbReference type="EMBL" id="DS565998">
    <property type="status" value="NOT_ANNOTATED_CDS"/>
    <property type="molecule type" value="Genomic_DNA"/>
</dbReference>
<evidence type="ECO:0000256" key="5">
    <source>
        <dbReference type="ARBA" id="ARBA00022801"/>
    </source>
</evidence>
<proteinExistence type="inferred from homology"/>
<dbReference type="GO" id="GO:0004252">
    <property type="term" value="F:serine-type endopeptidase activity"/>
    <property type="evidence" value="ECO:0007669"/>
    <property type="project" value="InterPro"/>
</dbReference>
<dbReference type="Pfam" id="PF01694">
    <property type="entry name" value="Rhomboid"/>
    <property type="match status" value="1"/>
</dbReference>
<reference evidence="12" key="1">
    <citation type="journal article" date="2006" name="Science">
        <title>Phytophthora genome sequences uncover evolutionary origins and mechanisms of pathogenesis.</title>
        <authorList>
            <person name="Tyler B.M."/>
            <person name="Tripathy S."/>
            <person name="Zhang X."/>
            <person name="Dehal P."/>
            <person name="Jiang R.H."/>
            <person name="Aerts A."/>
            <person name="Arredondo F.D."/>
            <person name="Baxter L."/>
            <person name="Bensasson D."/>
            <person name="Beynon J.L."/>
            <person name="Chapman J."/>
            <person name="Damasceno C.M."/>
            <person name="Dorrance A.E."/>
            <person name="Dou D."/>
            <person name="Dickerman A.W."/>
            <person name="Dubchak I.L."/>
            <person name="Garbelotto M."/>
            <person name="Gijzen M."/>
            <person name="Gordon S.G."/>
            <person name="Govers F."/>
            <person name="Grunwald N.J."/>
            <person name="Huang W."/>
            <person name="Ivors K.L."/>
            <person name="Jones R.W."/>
            <person name="Kamoun S."/>
            <person name="Krampis K."/>
            <person name="Lamour K.H."/>
            <person name="Lee M.K."/>
            <person name="McDonald W.H."/>
            <person name="Medina M."/>
            <person name="Meijer H.J."/>
            <person name="Nordberg E.K."/>
            <person name="Maclean D.J."/>
            <person name="Ospina-Giraldo M.D."/>
            <person name="Morris P.F."/>
            <person name="Phuntumart V."/>
            <person name="Putnam N.H."/>
            <person name="Rash S."/>
            <person name="Rose J.K."/>
            <person name="Sakihama Y."/>
            <person name="Salamov A.A."/>
            <person name="Savidor A."/>
            <person name="Scheuring C.F."/>
            <person name="Smith B.M."/>
            <person name="Sobral B.W."/>
            <person name="Terry A."/>
            <person name="Torto-Alalibo T.A."/>
            <person name="Win J."/>
            <person name="Xu Z."/>
            <person name="Zhang H."/>
            <person name="Grigoriev I.V."/>
            <person name="Rokhsar D.S."/>
            <person name="Boore J.L."/>
        </authorList>
    </citation>
    <scope>NUCLEOTIDE SEQUENCE [LARGE SCALE GENOMIC DNA]</scope>
    <source>
        <strain evidence="12">Pr102</strain>
    </source>
</reference>
<sequence length="628" mass="69708">MFGPNLGRRGRGDVGRNGQGLALMLMLVRQIQQLERKPPVTLALMALMYGLHFQKSHTPELFAPYSLQVQGCKCPDRVLNNWDLTRIVASALIHVDDWHLYHNMVSFLWKGYNLEYKLGSMRFLLTVGYLLVLCHVLVVVIALALAVGFQMPVLLNHNSPAFSSVYGFQVPTKYAAWLELVVIHFLVPRSSFMGHIWLGVFKRKNTDLNKLHDRSQINLYPSESVQPNFGAGAWLDSAMSGACAHSPFPSSSLPAPMNRGVRRRLVSLGLWPSLLDALDHVAWKLQLFGVALLHLLFSSDKQWLGSAPSSPPTAADPATVLLVPSAASSSVVTKRKRILFVRHAESEWNVVFNRGLNLRLLVSLMRAVVREWVLLPTGDSVFLDSPLSGRGRFQAQSLQDLVCEATLRCGGQATQSPPLAAQPPPQQQQSRHTHSHSSHQTEERALLRFLCCPLSGSVVATSNLRRSIDTARIASASRLEAPGQRIHVLSCLQEIGRNVDTLAISEAHAVQPQEVLAQAPRGEKRHDELFNVAESHGNKAVLGCGRDRLLTFAHWVFKQQTDVVVVYGHSLWFRAFCREFFPSDVHHEAKSAKMSNCGVVTFVLEEHSNGGGEAAQYSIQPESFQHLV</sequence>
<dbReference type="Proteomes" id="UP000005238">
    <property type="component" value="Unassembled WGS sequence"/>
</dbReference>
<evidence type="ECO:0000256" key="1">
    <source>
        <dbReference type="ARBA" id="ARBA00004141"/>
    </source>
</evidence>
<evidence type="ECO:0000313" key="12">
    <source>
        <dbReference type="Proteomes" id="UP000005238"/>
    </source>
</evidence>
<evidence type="ECO:0000256" key="2">
    <source>
        <dbReference type="ARBA" id="ARBA00009045"/>
    </source>
</evidence>
<evidence type="ECO:0000256" key="6">
    <source>
        <dbReference type="ARBA" id="ARBA00022989"/>
    </source>
</evidence>
<dbReference type="Gene3D" id="1.20.1540.10">
    <property type="entry name" value="Rhomboid-like"/>
    <property type="match status" value="1"/>
</dbReference>
<evidence type="ECO:0000259" key="10">
    <source>
        <dbReference type="Pfam" id="PF01694"/>
    </source>
</evidence>
<dbReference type="InParanoid" id="H3GBK9"/>
<dbReference type="VEuPathDB" id="FungiDB:KRP22_9633"/>
<evidence type="ECO:0000256" key="9">
    <source>
        <dbReference type="SAM" id="Phobius"/>
    </source>
</evidence>
<keyword evidence="6 9" id="KW-1133">Transmembrane helix</keyword>
<evidence type="ECO:0000256" key="4">
    <source>
        <dbReference type="ARBA" id="ARBA00022692"/>
    </source>
</evidence>
<keyword evidence="4 9" id="KW-0812">Transmembrane</keyword>
<dbReference type="InterPro" id="IPR022764">
    <property type="entry name" value="Peptidase_S54_rhomboid_dom"/>
</dbReference>
<dbReference type="EnsemblProtists" id="Phyra72687">
    <property type="protein sequence ID" value="Phyra72687"/>
    <property type="gene ID" value="Phyra72687"/>
</dbReference>
<dbReference type="VEuPathDB" id="FungiDB:KRP22_9634"/>
<accession>H3GBK9</accession>
<dbReference type="PANTHER" id="PTHR43066:SF1">
    <property type="entry name" value="RHOMBOID PROTEIN 2"/>
    <property type="match status" value="1"/>
</dbReference>
<comment type="subcellular location">
    <subcellularLocation>
        <location evidence="1">Membrane</location>
        <topology evidence="1">Multi-pass membrane protein</topology>
    </subcellularLocation>
</comment>
<dbReference type="SUPFAM" id="SSF53254">
    <property type="entry name" value="Phosphoglycerate mutase-like"/>
    <property type="match status" value="1"/>
</dbReference>
<dbReference type="GO" id="GO:0016791">
    <property type="term" value="F:phosphatase activity"/>
    <property type="evidence" value="ECO:0000318"/>
    <property type="project" value="GO_Central"/>
</dbReference>
<keyword evidence="7 9" id="KW-0472">Membrane</keyword>
<keyword evidence="5" id="KW-0378">Hydrolase</keyword>
<organism evidence="11 12">
    <name type="scientific">Phytophthora ramorum</name>
    <name type="common">Sudden oak death agent</name>
    <dbReference type="NCBI Taxonomy" id="164328"/>
    <lineage>
        <taxon>Eukaryota</taxon>
        <taxon>Sar</taxon>
        <taxon>Stramenopiles</taxon>
        <taxon>Oomycota</taxon>
        <taxon>Peronosporomycetes</taxon>
        <taxon>Peronosporales</taxon>
        <taxon>Peronosporaceae</taxon>
        <taxon>Phytophthora</taxon>
    </lineage>
</organism>
<dbReference type="eggNOG" id="KOG2632">
    <property type="taxonomic scope" value="Eukaryota"/>
</dbReference>
<reference evidence="11" key="2">
    <citation type="submission" date="2015-06" db="UniProtKB">
        <authorList>
            <consortium name="EnsemblProtists"/>
        </authorList>
    </citation>
    <scope>IDENTIFICATION</scope>
    <source>
        <strain evidence="11">Pr102</strain>
    </source>
</reference>
<feature type="region of interest" description="Disordered" evidence="8">
    <location>
        <begin position="413"/>
        <end position="439"/>
    </location>
</feature>
<dbReference type="InterPro" id="IPR029033">
    <property type="entry name" value="His_PPase_superfam"/>
</dbReference>
<dbReference type="SUPFAM" id="SSF144091">
    <property type="entry name" value="Rhomboid-like"/>
    <property type="match status" value="1"/>
</dbReference>
<dbReference type="Gene3D" id="3.40.50.1240">
    <property type="entry name" value="Phosphoglycerate mutase-like"/>
    <property type="match status" value="1"/>
</dbReference>
<dbReference type="InterPro" id="IPR013078">
    <property type="entry name" value="His_Pase_superF_clade-1"/>
</dbReference>
<dbReference type="GO" id="GO:0016020">
    <property type="term" value="C:membrane"/>
    <property type="evidence" value="ECO:0007669"/>
    <property type="project" value="UniProtKB-SubCell"/>
</dbReference>
<dbReference type="GO" id="GO:0006508">
    <property type="term" value="P:proteolysis"/>
    <property type="evidence" value="ECO:0007669"/>
    <property type="project" value="UniProtKB-KW"/>
</dbReference>
<feature type="domain" description="Peptidase S54 rhomboid" evidence="10">
    <location>
        <begin position="82"/>
        <end position="196"/>
    </location>
</feature>
<dbReference type="VEuPathDB" id="FungiDB:KRP23_8750"/>
<dbReference type="InterPro" id="IPR035952">
    <property type="entry name" value="Rhomboid-like_sf"/>
</dbReference>
<dbReference type="PANTHER" id="PTHR43066">
    <property type="entry name" value="RHOMBOID-RELATED PROTEIN"/>
    <property type="match status" value="1"/>
</dbReference>
<dbReference type="HOGENOM" id="CLU_435814_0_0_1"/>
<feature type="transmembrane region" description="Helical" evidence="9">
    <location>
        <begin position="123"/>
        <end position="154"/>
    </location>
</feature>